<dbReference type="PROSITE" id="PS50071">
    <property type="entry name" value="HOMEOBOX_2"/>
    <property type="match status" value="1"/>
</dbReference>
<evidence type="ECO:0000313" key="7">
    <source>
        <dbReference type="EMBL" id="ETN39642.1"/>
    </source>
</evidence>
<dbReference type="GO" id="GO:0006355">
    <property type="term" value="P:regulation of DNA-templated transcription"/>
    <property type="evidence" value="ECO:0007669"/>
    <property type="project" value="InterPro"/>
</dbReference>
<evidence type="ECO:0000259" key="6">
    <source>
        <dbReference type="PROSITE" id="PS50071"/>
    </source>
</evidence>
<dbReference type="VEuPathDB" id="FungiDB:HMPREF1541_05868"/>
<dbReference type="Proteomes" id="UP000030752">
    <property type="component" value="Unassembled WGS sequence"/>
</dbReference>
<dbReference type="GeneID" id="19973207"/>
<dbReference type="eggNOG" id="KOG0773">
    <property type="taxonomic scope" value="Eukaryota"/>
</dbReference>
<dbReference type="InterPro" id="IPR009057">
    <property type="entry name" value="Homeodomain-like_sf"/>
</dbReference>
<accession>W2RT51</accession>
<dbReference type="STRING" id="1220924.W2RT51"/>
<dbReference type="RefSeq" id="XP_008718427.1">
    <property type="nucleotide sequence ID" value="XM_008720205.1"/>
</dbReference>
<dbReference type="GO" id="GO:0005634">
    <property type="term" value="C:nucleus"/>
    <property type="evidence" value="ECO:0007669"/>
    <property type="project" value="UniProtKB-SubCell"/>
</dbReference>
<dbReference type="SUPFAM" id="SSF46689">
    <property type="entry name" value="Homeodomain-like"/>
    <property type="match status" value="1"/>
</dbReference>
<dbReference type="CDD" id="cd00086">
    <property type="entry name" value="homeodomain"/>
    <property type="match status" value="1"/>
</dbReference>
<keyword evidence="2 4" id="KW-0371">Homeobox</keyword>
<dbReference type="SMART" id="SM00389">
    <property type="entry name" value="HOX"/>
    <property type="match status" value="1"/>
</dbReference>
<name>W2RT51_CYPE1</name>
<dbReference type="HOGENOM" id="CLU_1124526_0_0_1"/>
<feature type="region of interest" description="Disordered" evidence="5">
    <location>
        <begin position="43"/>
        <end position="136"/>
    </location>
</feature>
<dbReference type="GO" id="GO:0003677">
    <property type="term" value="F:DNA binding"/>
    <property type="evidence" value="ECO:0007669"/>
    <property type="project" value="UniProtKB-UniRule"/>
</dbReference>
<sequence>MSTSYQRQSFYNQPFGQSKQVSTLPPMREIPFDYHYVSGPAQHTMYNSNPQPASAIDPGHNSVPRRSNFYGQTFPGADRGFHGMDGGYKTSYSPSQRSPSEYYGTHYSGGYGSLPPGVPYSPMDNGGGNKRRRGNLPRQTTDLLKSWLLQHIDHPYPTEEEKQYLMSQTGLNLNQISNWFINARRRHWPTMKKELAAKKDEENGHGHDSESSR</sequence>
<organism evidence="7 8">
    <name type="scientific">Cyphellophora europaea (strain CBS 101466)</name>
    <name type="common">Phialophora europaea</name>
    <dbReference type="NCBI Taxonomy" id="1220924"/>
    <lineage>
        <taxon>Eukaryota</taxon>
        <taxon>Fungi</taxon>
        <taxon>Dikarya</taxon>
        <taxon>Ascomycota</taxon>
        <taxon>Pezizomycotina</taxon>
        <taxon>Eurotiomycetes</taxon>
        <taxon>Chaetothyriomycetidae</taxon>
        <taxon>Chaetothyriales</taxon>
        <taxon>Cyphellophoraceae</taxon>
        <taxon>Cyphellophora</taxon>
    </lineage>
</organism>
<comment type="subcellular location">
    <subcellularLocation>
        <location evidence="4">Nucleus</location>
    </subcellularLocation>
</comment>
<dbReference type="Gene3D" id="1.10.10.60">
    <property type="entry name" value="Homeodomain-like"/>
    <property type="match status" value="1"/>
</dbReference>
<keyword evidence="3 4" id="KW-0539">Nucleus</keyword>
<dbReference type="InterPro" id="IPR001356">
    <property type="entry name" value="HD"/>
</dbReference>
<gene>
    <name evidence="7" type="ORF">HMPREF1541_05868</name>
</gene>
<keyword evidence="1 4" id="KW-0238">DNA-binding</keyword>
<feature type="domain" description="Homeobox" evidence="6">
    <location>
        <begin position="127"/>
        <end position="190"/>
    </location>
</feature>
<protein>
    <recommendedName>
        <fullName evidence="6">Homeobox domain-containing protein</fullName>
    </recommendedName>
</protein>
<feature type="region of interest" description="Disordered" evidence="5">
    <location>
        <begin position="191"/>
        <end position="213"/>
    </location>
</feature>
<dbReference type="AlphaFoldDB" id="W2RT51"/>
<evidence type="ECO:0000256" key="5">
    <source>
        <dbReference type="SAM" id="MobiDB-lite"/>
    </source>
</evidence>
<dbReference type="OrthoDB" id="10056939at2759"/>
<dbReference type="InterPro" id="IPR008422">
    <property type="entry name" value="KN_HD"/>
</dbReference>
<dbReference type="InterPro" id="IPR050224">
    <property type="entry name" value="TALE_homeobox"/>
</dbReference>
<feature type="compositionally biased region" description="Polar residues" evidence="5">
    <location>
        <begin position="90"/>
        <end position="99"/>
    </location>
</feature>
<evidence type="ECO:0000256" key="3">
    <source>
        <dbReference type="ARBA" id="ARBA00023242"/>
    </source>
</evidence>
<evidence type="ECO:0000313" key="8">
    <source>
        <dbReference type="Proteomes" id="UP000030752"/>
    </source>
</evidence>
<evidence type="ECO:0000256" key="1">
    <source>
        <dbReference type="ARBA" id="ARBA00023125"/>
    </source>
</evidence>
<dbReference type="PANTHER" id="PTHR11850">
    <property type="entry name" value="HOMEOBOX PROTEIN TRANSCRIPTION FACTORS"/>
    <property type="match status" value="1"/>
</dbReference>
<reference evidence="7 8" key="1">
    <citation type="submission" date="2013-03" db="EMBL/GenBank/DDBJ databases">
        <title>The Genome Sequence of Phialophora europaea CBS 101466.</title>
        <authorList>
            <consortium name="The Broad Institute Genomics Platform"/>
            <person name="Cuomo C."/>
            <person name="de Hoog S."/>
            <person name="Gorbushina A."/>
            <person name="Walker B."/>
            <person name="Young S.K."/>
            <person name="Zeng Q."/>
            <person name="Gargeya S."/>
            <person name="Fitzgerald M."/>
            <person name="Haas B."/>
            <person name="Abouelleil A."/>
            <person name="Allen A.W."/>
            <person name="Alvarado L."/>
            <person name="Arachchi H.M."/>
            <person name="Berlin A.M."/>
            <person name="Chapman S.B."/>
            <person name="Gainer-Dewar J."/>
            <person name="Goldberg J."/>
            <person name="Griggs A."/>
            <person name="Gujja S."/>
            <person name="Hansen M."/>
            <person name="Howarth C."/>
            <person name="Imamovic A."/>
            <person name="Ireland A."/>
            <person name="Larimer J."/>
            <person name="McCowan C."/>
            <person name="Murphy C."/>
            <person name="Pearson M."/>
            <person name="Poon T.W."/>
            <person name="Priest M."/>
            <person name="Roberts A."/>
            <person name="Saif S."/>
            <person name="Shea T."/>
            <person name="Sisk P."/>
            <person name="Sykes S."/>
            <person name="Wortman J."/>
            <person name="Nusbaum C."/>
            <person name="Birren B."/>
        </authorList>
    </citation>
    <scope>NUCLEOTIDE SEQUENCE [LARGE SCALE GENOMIC DNA]</scope>
    <source>
        <strain evidence="7 8">CBS 101466</strain>
    </source>
</reference>
<dbReference type="Pfam" id="PF05920">
    <property type="entry name" value="Homeobox_KN"/>
    <property type="match status" value="1"/>
</dbReference>
<evidence type="ECO:0000256" key="2">
    <source>
        <dbReference type="ARBA" id="ARBA00023155"/>
    </source>
</evidence>
<keyword evidence="8" id="KW-1185">Reference proteome</keyword>
<dbReference type="InParanoid" id="W2RT51"/>
<proteinExistence type="predicted"/>
<dbReference type="EMBL" id="KB822721">
    <property type="protein sequence ID" value="ETN39642.1"/>
    <property type="molecule type" value="Genomic_DNA"/>
</dbReference>
<feature type="DNA-binding region" description="Homeobox" evidence="4">
    <location>
        <begin position="129"/>
        <end position="191"/>
    </location>
</feature>
<evidence type="ECO:0000256" key="4">
    <source>
        <dbReference type="PROSITE-ProRule" id="PRU00108"/>
    </source>
</evidence>